<dbReference type="AlphaFoldDB" id="A0A9N8E289"/>
<dbReference type="EMBL" id="CAICTM010000455">
    <property type="protein sequence ID" value="CAB9510860.1"/>
    <property type="molecule type" value="Genomic_DNA"/>
</dbReference>
<feature type="transmembrane region" description="Helical" evidence="2">
    <location>
        <begin position="37"/>
        <end position="60"/>
    </location>
</feature>
<name>A0A9N8E289_9STRA</name>
<organism evidence="3 4">
    <name type="scientific">Seminavis robusta</name>
    <dbReference type="NCBI Taxonomy" id="568900"/>
    <lineage>
        <taxon>Eukaryota</taxon>
        <taxon>Sar</taxon>
        <taxon>Stramenopiles</taxon>
        <taxon>Ochrophyta</taxon>
        <taxon>Bacillariophyta</taxon>
        <taxon>Bacillariophyceae</taxon>
        <taxon>Bacillariophycidae</taxon>
        <taxon>Naviculales</taxon>
        <taxon>Naviculaceae</taxon>
        <taxon>Seminavis</taxon>
    </lineage>
</organism>
<feature type="transmembrane region" description="Helical" evidence="2">
    <location>
        <begin position="66"/>
        <end position="83"/>
    </location>
</feature>
<evidence type="ECO:0000313" key="3">
    <source>
        <dbReference type="EMBL" id="CAB9510860.1"/>
    </source>
</evidence>
<comment type="caution">
    <text evidence="3">The sequence shown here is derived from an EMBL/GenBank/DDBJ whole genome shotgun (WGS) entry which is preliminary data.</text>
</comment>
<reference evidence="3" key="1">
    <citation type="submission" date="2020-06" db="EMBL/GenBank/DDBJ databases">
        <authorList>
            <consortium name="Plant Systems Biology data submission"/>
        </authorList>
    </citation>
    <scope>NUCLEOTIDE SEQUENCE</scope>
    <source>
        <strain evidence="3">D6</strain>
    </source>
</reference>
<evidence type="ECO:0000256" key="1">
    <source>
        <dbReference type="SAM" id="MobiDB-lite"/>
    </source>
</evidence>
<gene>
    <name evidence="3" type="ORF">SEMRO_456_G146730.1</name>
</gene>
<dbReference type="Proteomes" id="UP001153069">
    <property type="component" value="Unassembled WGS sequence"/>
</dbReference>
<keyword evidence="2" id="KW-0812">Transmembrane</keyword>
<keyword evidence="4" id="KW-1185">Reference proteome</keyword>
<dbReference type="OrthoDB" id="47897at2759"/>
<proteinExistence type="predicted"/>
<sequence>MGSNDDDDDSPLGSGLGTILRFTGSNVPSRALYIGEAFVSASLFSVTIGLCFGSVGAVIFPNTCGPLVPFLTGSSIGYTFGLYEHYSSVKRNMLVHARHYPTLLAHAMWSEHKRVVPKSVMEASRQQEEEDNPQESSNVTTSPPLLYQPEVENVPLDQWVFLGGLGRLTWSMLASQNCKANVTAIEEQKRQRLVDSILQEHEGKNDDNSNDD</sequence>
<accession>A0A9N8E289</accession>
<evidence type="ECO:0000256" key="2">
    <source>
        <dbReference type="SAM" id="Phobius"/>
    </source>
</evidence>
<feature type="region of interest" description="Disordered" evidence="1">
    <location>
        <begin position="119"/>
        <end position="145"/>
    </location>
</feature>
<protein>
    <submittedName>
        <fullName evidence="3">Uncharacterized protein</fullName>
    </submittedName>
</protein>
<feature type="compositionally biased region" description="Polar residues" evidence="1">
    <location>
        <begin position="134"/>
        <end position="143"/>
    </location>
</feature>
<keyword evidence="2" id="KW-1133">Transmembrane helix</keyword>
<evidence type="ECO:0000313" key="4">
    <source>
        <dbReference type="Proteomes" id="UP001153069"/>
    </source>
</evidence>
<keyword evidence="2" id="KW-0472">Membrane</keyword>